<dbReference type="Proteomes" id="UP000008068">
    <property type="component" value="Unassembled WGS sequence"/>
</dbReference>
<dbReference type="AlphaFoldDB" id="G0PED3"/>
<dbReference type="HOGENOM" id="CLU_076183_0_0_1"/>
<dbReference type="InParanoid" id="G0PED3"/>
<dbReference type="OMA" id="NRNADHQ"/>
<dbReference type="OrthoDB" id="5830335at2759"/>
<dbReference type="EMBL" id="GL380312">
    <property type="protein sequence ID" value="EGT52882.1"/>
    <property type="molecule type" value="Genomic_DNA"/>
</dbReference>
<accession>G0PED3</accession>
<evidence type="ECO:0000313" key="1">
    <source>
        <dbReference type="EMBL" id="EGT52882.1"/>
    </source>
</evidence>
<dbReference type="eggNOG" id="ENOG502TGHV">
    <property type="taxonomic scope" value="Eukaryota"/>
</dbReference>
<organism evidence="2">
    <name type="scientific">Caenorhabditis brenneri</name>
    <name type="common">Nematode worm</name>
    <dbReference type="NCBI Taxonomy" id="135651"/>
    <lineage>
        <taxon>Eukaryota</taxon>
        <taxon>Metazoa</taxon>
        <taxon>Ecdysozoa</taxon>
        <taxon>Nematoda</taxon>
        <taxon>Chromadorea</taxon>
        <taxon>Rhabditida</taxon>
        <taxon>Rhabditina</taxon>
        <taxon>Rhabditomorpha</taxon>
        <taxon>Rhabditoidea</taxon>
        <taxon>Rhabditidae</taxon>
        <taxon>Peloderinae</taxon>
        <taxon>Caenorhabditis</taxon>
    </lineage>
</organism>
<evidence type="ECO:0000313" key="2">
    <source>
        <dbReference type="Proteomes" id="UP000008068"/>
    </source>
</evidence>
<reference evidence="2" key="1">
    <citation type="submission" date="2011-07" db="EMBL/GenBank/DDBJ databases">
        <authorList>
            <consortium name="Caenorhabditis brenneri Sequencing and Analysis Consortium"/>
            <person name="Wilson R.K."/>
        </authorList>
    </citation>
    <scope>NUCLEOTIDE SEQUENCE [LARGE SCALE GENOMIC DNA]</scope>
    <source>
        <strain evidence="2">PB2801</strain>
    </source>
</reference>
<gene>
    <name evidence="1" type="ORF">CAEBREN_21174</name>
</gene>
<keyword evidence="2" id="KW-1185">Reference proteome</keyword>
<protein>
    <submittedName>
        <fullName evidence="1">Uncharacterized protein</fullName>
    </submittedName>
</protein>
<sequence length="254" mass="30760">MCTPERISLPIDIGEKFDRTFMSKDLKPFVMNSMNKRRNWEIEDLDSIELMRRIQELHKGEDVMLLERVAMRTMDWSKNFRYDWYWDDFKVLAMHELDSYVSGRPAYRKTSVNSGRGQHVNHFLASNRASNKEESERIQNERIGNLEKEKRTVVVYHLIKSPDNYMDIFKKEFGRDNCYSSRWAPPTYWERKRKQHMDTLDLRYEDCNFSDVDFENEEGVEDVKMEKTPKFYNLEDHLVENFVLVKNKRKKRKN</sequence>
<name>G0PED3_CAEBE</name>
<proteinExistence type="predicted"/>
<dbReference type="FunCoup" id="G0PED3">
    <property type="interactions" value="1204"/>
</dbReference>
<dbReference type="STRING" id="135651.G0PED3"/>